<organism evidence="1 2">
    <name type="scientific">Myceligenerans crystallogenes</name>
    <dbReference type="NCBI Taxonomy" id="316335"/>
    <lineage>
        <taxon>Bacteria</taxon>
        <taxon>Bacillati</taxon>
        <taxon>Actinomycetota</taxon>
        <taxon>Actinomycetes</taxon>
        <taxon>Micrococcales</taxon>
        <taxon>Promicromonosporaceae</taxon>
        <taxon>Myceligenerans</taxon>
    </lineage>
</organism>
<proteinExistence type="predicted"/>
<dbReference type="Proteomes" id="UP001501094">
    <property type="component" value="Unassembled WGS sequence"/>
</dbReference>
<name>A0ABN2NH76_9MICO</name>
<protein>
    <submittedName>
        <fullName evidence="1">Type II toxin-antitoxin system RelE/ParE family toxin</fullName>
    </submittedName>
</protein>
<evidence type="ECO:0000313" key="2">
    <source>
        <dbReference type="Proteomes" id="UP001501094"/>
    </source>
</evidence>
<comment type="caution">
    <text evidence="1">The sequence shown here is derived from an EMBL/GenBank/DDBJ whole genome shotgun (WGS) entry which is preliminary data.</text>
</comment>
<sequence>MAGKEWDIFVVDEVKDWIYGLKPEDRDRVTSAIDVLADHGPAPGRPLVDVIQHSVLANLKELRPGSMRILFVFDPWRSVILLVAGDKAGLWRKWYDTAVPLAEKRYQQYMKERAEEEGAS</sequence>
<evidence type="ECO:0000313" key="1">
    <source>
        <dbReference type="EMBL" id="GAA1869105.1"/>
    </source>
</evidence>
<dbReference type="Pfam" id="PF05973">
    <property type="entry name" value="Gp49"/>
    <property type="match status" value="1"/>
</dbReference>
<dbReference type="EMBL" id="BAAANL010000006">
    <property type="protein sequence ID" value="GAA1869105.1"/>
    <property type="molecule type" value="Genomic_DNA"/>
</dbReference>
<reference evidence="1 2" key="1">
    <citation type="journal article" date="2019" name="Int. J. Syst. Evol. Microbiol.">
        <title>The Global Catalogue of Microorganisms (GCM) 10K type strain sequencing project: providing services to taxonomists for standard genome sequencing and annotation.</title>
        <authorList>
            <consortium name="The Broad Institute Genomics Platform"/>
            <consortium name="The Broad Institute Genome Sequencing Center for Infectious Disease"/>
            <person name="Wu L."/>
            <person name="Ma J."/>
        </authorList>
    </citation>
    <scope>NUCLEOTIDE SEQUENCE [LARGE SCALE GENOMIC DNA]</scope>
    <source>
        <strain evidence="1 2">JCM 14326</strain>
    </source>
</reference>
<dbReference type="InterPro" id="IPR009241">
    <property type="entry name" value="HigB-like"/>
</dbReference>
<keyword evidence="2" id="KW-1185">Reference proteome</keyword>
<dbReference type="RefSeq" id="WP_344104326.1">
    <property type="nucleotide sequence ID" value="NZ_BAAANL010000006.1"/>
</dbReference>
<accession>A0ABN2NH76</accession>
<gene>
    <name evidence="1" type="ORF">GCM10009751_29770</name>
</gene>